<dbReference type="PANTHER" id="PTHR46038:SF38">
    <property type="entry name" value="GLYCOSYLTRANSFERASE-RELATED"/>
    <property type="match status" value="1"/>
</dbReference>
<evidence type="ECO:0000313" key="4">
    <source>
        <dbReference type="EMBL" id="RZC61793.1"/>
    </source>
</evidence>
<dbReference type="Gramene" id="RZC61793">
    <property type="protein sequence ID" value="RZC61793"/>
    <property type="gene ID" value="C5167_023540"/>
</dbReference>
<dbReference type="STRING" id="3469.A0A4Y7JL42"/>
<sequence length="396" mass="45458">MRIVGGGGITTVGRLKRRSKMMIIHNSDSVGGLLFRRTLTLILFFAFVGVPSLYLYSAVYHPFDFHSSSNNLLTGSAFSYNINHSEDSDEVRLERVLKEASMGQRTVILTTLNEAWAAPGSIFDLFLESFRIGDNTSKLLNHLVIIALDQKAYSRCLAVHSHCFPLSTQGVDFSKEAYFMTPDYLKMMWRRIAFLLSVLEMGYNFIFTDADIMWFRDPFPRFYPDADFQIACDLFFGSSYDLQNRPNGGFNYVKSNNRTIEFYKFWYSSRDIHPGYHDQDVLNMIKFDPFIMEIGLKMRFLNTAYFGGFCESSKDLNQVCTMHANCCLGLDNKVHDLKIMLDDWRKFLSLPQTLKRSNQSAWRVPQNCSLASLHTNNLPMENVEEGVVVEIGDTQN</sequence>
<dbReference type="GO" id="GO:0071555">
    <property type="term" value="P:cell wall organization"/>
    <property type="evidence" value="ECO:0007669"/>
    <property type="project" value="UniProtKB-KW"/>
</dbReference>
<evidence type="ECO:0000259" key="3">
    <source>
        <dbReference type="Pfam" id="PF03407"/>
    </source>
</evidence>
<name>A0A4Y7JL42_PAPSO</name>
<accession>A0A4Y7JL42</accession>
<dbReference type="AlphaFoldDB" id="A0A4Y7JL42"/>
<comment type="similarity">
    <text evidence="1 2">Belongs to the glycosyltransferase 77 family.</text>
</comment>
<evidence type="ECO:0000313" key="5">
    <source>
        <dbReference type="Proteomes" id="UP000316621"/>
    </source>
</evidence>
<dbReference type="InterPro" id="IPR005069">
    <property type="entry name" value="Nucl-diP-sugar_transferase"/>
</dbReference>
<keyword evidence="2" id="KW-0472">Membrane</keyword>
<keyword evidence="2" id="KW-0735">Signal-anchor</keyword>
<keyword evidence="2" id="KW-1133">Transmembrane helix</keyword>
<keyword evidence="2" id="KW-0812">Transmembrane</keyword>
<dbReference type="GO" id="GO:0000139">
    <property type="term" value="C:Golgi membrane"/>
    <property type="evidence" value="ECO:0007669"/>
    <property type="project" value="UniProtKB-SubCell"/>
</dbReference>
<keyword evidence="2" id="KW-0961">Cell wall biogenesis/degradation</keyword>
<dbReference type="EC" id="2.4.2.-" evidence="2"/>
<proteinExistence type="inferred from homology"/>
<comment type="caution">
    <text evidence="2">Lacks conserved residue(s) required for the propagation of feature annotation.</text>
</comment>
<organism evidence="4 5">
    <name type="scientific">Papaver somniferum</name>
    <name type="common">Opium poppy</name>
    <dbReference type="NCBI Taxonomy" id="3469"/>
    <lineage>
        <taxon>Eukaryota</taxon>
        <taxon>Viridiplantae</taxon>
        <taxon>Streptophyta</taxon>
        <taxon>Embryophyta</taxon>
        <taxon>Tracheophyta</taxon>
        <taxon>Spermatophyta</taxon>
        <taxon>Magnoliopsida</taxon>
        <taxon>Ranunculales</taxon>
        <taxon>Papaveraceae</taxon>
        <taxon>Papaveroideae</taxon>
        <taxon>Papaver</taxon>
    </lineage>
</organism>
<feature type="domain" description="Nucleotide-diphospho-sugar transferase" evidence="3">
    <location>
        <begin position="139"/>
        <end position="337"/>
    </location>
</feature>
<dbReference type="OrthoDB" id="540503at2759"/>
<comment type="subcellular location">
    <subcellularLocation>
        <location evidence="2">Golgi apparatus membrane</location>
        <topology evidence="2">Single-pass type II membrane protein</topology>
    </subcellularLocation>
</comment>
<dbReference type="GO" id="GO:0016757">
    <property type="term" value="F:glycosyltransferase activity"/>
    <property type="evidence" value="ECO:0007669"/>
    <property type="project" value="UniProtKB-KW"/>
</dbReference>
<gene>
    <name evidence="4" type="ORF">C5167_023540</name>
</gene>
<dbReference type="Proteomes" id="UP000316621">
    <property type="component" value="Chromosome 5"/>
</dbReference>
<dbReference type="OMA" id="NEAWADP"/>
<protein>
    <recommendedName>
        <fullName evidence="2">Glycosyltransferase</fullName>
        <ecNumber evidence="2">2.4.2.-</ecNumber>
    </recommendedName>
</protein>
<keyword evidence="2" id="KW-0808">Transferase</keyword>
<dbReference type="EMBL" id="CM010719">
    <property type="protein sequence ID" value="RZC61793.1"/>
    <property type="molecule type" value="Genomic_DNA"/>
</dbReference>
<dbReference type="InterPro" id="IPR044821">
    <property type="entry name" value="At1g28695/At4g15970-like"/>
</dbReference>
<dbReference type="SUPFAM" id="SSF53448">
    <property type="entry name" value="Nucleotide-diphospho-sugar transferases"/>
    <property type="match status" value="1"/>
</dbReference>
<evidence type="ECO:0000256" key="1">
    <source>
        <dbReference type="ARBA" id="ARBA00007033"/>
    </source>
</evidence>
<dbReference type="InterPro" id="IPR029044">
    <property type="entry name" value="Nucleotide-diphossugar_trans"/>
</dbReference>
<dbReference type="PANTHER" id="PTHR46038">
    <property type="entry name" value="EXPRESSED PROTEIN-RELATED"/>
    <property type="match status" value="1"/>
</dbReference>
<reference evidence="4 5" key="1">
    <citation type="journal article" date="2018" name="Science">
        <title>The opium poppy genome and morphinan production.</title>
        <authorList>
            <person name="Guo L."/>
            <person name="Winzer T."/>
            <person name="Yang X."/>
            <person name="Li Y."/>
            <person name="Ning Z."/>
            <person name="He Z."/>
            <person name="Teodor R."/>
            <person name="Lu Y."/>
            <person name="Bowser T.A."/>
            <person name="Graham I.A."/>
            <person name="Ye K."/>
        </authorList>
    </citation>
    <scope>NUCLEOTIDE SEQUENCE [LARGE SCALE GENOMIC DNA]</scope>
    <source>
        <strain evidence="5">cv. HN1</strain>
        <tissue evidence="4">Leaves</tissue>
    </source>
</reference>
<keyword evidence="5" id="KW-1185">Reference proteome</keyword>
<keyword evidence="2" id="KW-0328">Glycosyltransferase</keyword>
<dbReference type="Pfam" id="PF03407">
    <property type="entry name" value="Nucleotid_trans"/>
    <property type="match status" value="1"/>
</dbReference>
<feature type="transmembrane region" description="Helical" evidence="2">
    <location>
        <begin position="188"/>
        <end position="206"/>
    </location>
</feature>
<evidence type="ECO:0000256" key="2">
    <source>
        <dbReference type="RuleBase" id="RU363055"/>
    </source>
</evidence>
<feature type="transmembrane region" description="Helical" evidence="2">
    <location>
        <begin position="39"/>
        <end position="59"/>
    </location>
</feature>
<keyword evidence="2" id="KW-0333">Golgi apparatus</keyword>